<keyword evidence="3" id="KW-0227">DNA damage</keyword>
<organism evidence="10 11">
    <name type="scientific">Calicophoron daubneyi</name>
    <name type="common">Rumen fluke</name>
    <name type="synonym">Paramphistomum daubneyi</name>
    <dbReference type="NCBI Taxonomy" id="300641"/>
    <lineage>
        <taxon>Eukaryota</taxon>
        <taxon>Metazoa</taxon>
        <taxon>Spiralia</taxon>
        <taxon>Lophotrochozoa</taxon>
        <taxon>Platyhelminthes</taxon>
        <taxon>Trematoda</taxon>
        <taxon>Digenea</taxon>
        <taxon>Plagiorchiida</taxon>
        <taxon>Pronocephalata</taxon>
        <taxon>Paramphistomoidea</taxon>
        <taxon>Paramphistomidae</taxon>
        <taxon>Calicophoron</taxon>
    </lineage>
</organism>
<dbReference type="SUPFAM" id="SSF54001">
    <property type="entry name" value="Cysteine proteinases"/>
    <property type="match status" value="1"/>
</dbReference>
<feature type="compositionally biased region" description="Basic residues" evidence="6">
    <location>
        <begin position="1"/>
        <end position="16"/>
    </location>
</feature>
<feature type="domain" description="Rad4 beta-hairpin" evidence="9">
    <location>
        <begin position="614"/>
        <end position="689"/>
    </location>
</feature>
<comment type="similarity">
    <text evidence="2">Belongs to the XPC family.</text>
</comment>
<feature type="compositionally biased region" description="Acidic residues" evidence="6">
    <location>
        <begin position="107"/>
        <end position="119"/>
    </location>
</feature>
<keyword evidence="5" id="KW-0539">Nucleus</keyword>
<feature type="domain" description="Rad4 beta-hairpin" evidence="7">
    <location>
        <begin position="495"/>
        <end position="547"/>
    </location>
</feature>
<dbReference type="Pfam" id="PF10404">
    <property type="entry name" value="BHD_2"/>
    <property type="match status" value="1"/>
</dbReference>
<dbReference type="Pfam" id="PF10405">
    <property type="entry name" value="BHD_3"/>
    <property type="match status" value="1"/>
</dbReference>
<reference evidence="10" key="1">
    <citation type="submission" date="2024-06" db="EMBL/GenBank/DDBJ databases">
        <authorList>
            <person name="Liu X."/>
            <person name="Lenzi L."/>
            <person name="Haldenby T S."/>
            <person name="Uol C."/>
        </authorList>
    </citation>
    <scope>NUCLEOTIDE SEQUENCE</scope>
</reference>
<name>A0AAV2TFD8_CALDB</name>
<feature type="region of interest" description="Disordered" evidence="6">
    <location>
        <begin position="1"/>
        <end position="84"/>
    </location>
</feature>
<feature type="compositionally biased region" description="Basic and acidic residues" evidence="6">
    <location>
        <begin position="317"/>
        <end position="328"/>
    </location>
</feature>
<dbReference type="EMBL" id="CAXLJL010000223">
    <property type="protein sequence ID" value="CAL5134789.1"/>
    <property type="molecule type" value="Genomic_DNA"/>
</dbReference>
<dbReference type="InterPro" id="IPR018327">
    <property type="entry name" value="BHD_2"/>
</dbReference>
<evidence type="ECO:0000259" key="8">
    <source>
        <dbReference type="SMART" id="SM01031"/>
    </source>
</evidence>
<dbReference type="Proteomes" id="UP001497525">
    <property type="component" value="Unassembled WGS sequence"/>
</dbReference>
<comment type="caution">
    <text evidence="10">The sequence shown here is derived from an EMBL/GenBank/DDBJ whole genome shotgun (WGS) entry which is preliminary data.</text>
</comment>
<dbReference type="GO" id="GO:0000111">
    <property type="term" value="C:nucleotide-excision repair factor 2 complex"/>
    <property type="evidence" value="ECO:0007669"/>
    <property type="project" value="TreeGrafter"/>
</dbReference>
<gene>
    <name evidence="10" type="ORF">CDAUBV1_LOCUS8751</name>
</gene>
<dbReference type="InterPro" id="IPR018328">
    <property type="entry name" value="Rad4_beta-hairpin_dom3"/>
</dbReference>
<dbReference type="Pfam" id="PF10403">
    <property type="entry name" value="BHD_1"/>
    <property type="match status" value="1"/>
</dbReference>
<dbReference type="SMART" id="SM01030">
    <property type="entry name" value="BHD_1"/>
    <property type="match status" value="1"/>
</dbReference>
<evidence type="ECO:0000256" key="6">
    <source>
        <dbReference type="SAM" id="MobiDB-lite"/>
    </source>
</evidence>
<feature type="domain" description="Rad4 beta-hairpin" evidence="8">
    <location>
        <begin position="549"/>
        <end position="607"/>
    </location>
</feature>
<evidence type="ECO:0000256" key="2">
    <source>
        <dbReference type="ARBA" id="ARBA00009525"/>
    </source>
</evidence>
<feature type="region of interest" description="Disordered" evidence="6">
    <location>
        <begin position="97"/>
        <end position="119"/>
    </location>
</feature>
<evidence type="ECO:0000256" key="4">
    <source>
        <dbReference type="ARBA" id="ARBA00023204"/>
    </source>
</evidence>
<evidence type="ECO:0000259" key="7">
    <source>
        <dbReference type="SMART" id="SM01030"/>
    </source>
</evidence>
<feature type="region of interest" description="Disordered" evidence="6">
    <location>
        <begin position="316"/>
        <end position="353"/>
    </location>
</feature>
<dbReference type="InterPro" id="IPR042488">
    <property type="entry name" value="Rad4_BHD3_sf"/>
</dbReference>
<keyword evidence="4" id="KW-0234">DNA repair</keyword>
<comment type="subcellular location">
    <subcellularLocation>
        <location evidence="1">Nucleus</location>
    </subcellularLocation>
</comment>
<dbReference type="Gene3D" id="3.90.260.10">
    <property type="entry name" value="Transglutaminase-like"/>
    <property type="match status" value="1"/>
</dbReference>
<dbReference type="GO" id="GO:0006298">
    <property type="term" value="P:mismatch repair"/>
    <property type="evidence" value="ECO:0007669"/>
    <property type="project" value="TreeGrafter"/>
</dbReference>
<dbReference type="GO" id="GO:0071942">
    <property type="term" value="C:XPC complex"/>
    <property type="evidence" value="ECO:0007669"/>
    <property type="project" value="TreeGrafter"/>
</dbReference>
<dbReference type="InterPro" id="IPR018326">
    <property type="entry name" value="Rad4_beta-hairpin_dom1"/>
</dbReference>
<evidence type="ECO:0000256" key="5">
    <source>
        <dbReference type="ARBA" id="ARBA00023242"/>
    </source>
</evidence>
<evidence type="ECO:0000256" key="1">
    <source>
        <dbReference type="ARBA" id="ARBA00004123"/>
    </source>
</evidence>
<dbReference type="Gene3D" id="3.30.70.2460">
    <property type="entry name" value="Rad4, beta-hairpin domain BHD3"/>
    <property type="match status" value="1"/>
</dbReference>
<proteinExistence type="inferred from homology"/>
<feature type="compositionally biased region" description="Acidic residues" evidence="6">
    <location>
        <begin position="838"/>
        <end position="868"/>
    </location>
</feature>
<dbReference type="FunFam" id="3.30.70.2460:FF:000001">
    <property type="entry name" value="DNA repair protein Rad4 family"/>
    <property type="match status" value="1"/>
</dbReference>
<dbReference type="Gene3D" id="2.20.20.110">
    <property type="entry name" value="Rad4, beta-hairpin domain BHD1"/>
    <property type="match status" value="1"/>
</dbReference>
<dbReference type="GO" id="GO:0003684">
    <property type="term" value="F:damaged DNA binding"/>
    <property type="evidence" value="ECO:0007669"/>
    <property type="project" value="InterPro"/>
</dbReference>
<dbReference type="AlphaFoldDB" id="A0AAV2TFD8"/>
<protein>
    <submittedName>
        <fullName evidence="10">Uncharacterized protein</fullName>
    </submittedName>
</protein>
<dbReference type="InterPro" id="IPR004583">
    <property type="entry name" value="DNA_repair_Rad4"/>
</dbReference>
<dbReference type="GO" id="GO:0003697">
    <property type="term" value="F:single-stranded DNA binding"/>
    <property type="evidence" value="ECO:0007669"/>
    <property type="project" value="TreeGrafter"/>
</dbReference>
<sequence>MSILGKNKRKKAKTKKSPSGQVQTCKCEDQDAIGRNSISSKSGESDGEWKGSSALSATGSSDDFESVASDTSDKPKGRRKAKLLLFSEFKPKRVRIKRSKPTREVTEEQPLDDSDDGDWEEVDEKVVKEVDFVQALLDSKKQATSEDCGDTESGFMSVTVPLGGPPKRKKDPKLLAELERMRRLKEDCAAMHLVHVLCFLTYSRRLNQICDSPIYRAMGLSLLDKVGSIWSKDKLLLDKSKWQVDHVAACLIFISSYCSTASSAGSTTLVQRVAEGRASTRDHFLLLVSALRALDFDVRLVSGIIPIPLLPQVTPARTDKSKQAEPKIRTKGRNRKIISSSSDSEAEETIPRRQMKSCVAPQPCLHLSAEIYLPSLGRWVQFDSSMSADSIDNVSPCQSLLYVVGMTTSNSASLETRPYVGRNPVDLAARYDPDWCVDSRRFRLPAERWSNLLSIQRHFFDLDAVATRSLLPRSNDLPTLQRDLEDERRILSELSTKPLPKRVQDFKNHPLYALQRHLLKFEVIYPPDATPAGFFHNEPVYPRECVHLCHTRESWLKEAKVVRPFEQPAKVVKARMSLKRKLLQGSDDQEAMVNVYGSWQVEDYQPPEAKDGVVPRNEHGTVDMFKPCMLPVGCAHLCLTGIQHIAKRLGIDCAPAISGWTFHGAGWAVPIIDGYIVCKEAAPALVDAWHAEKMNAAKAEAQERSERALENWRKFVRGLLIWHRVKAQYALAPLQKKLASVPEASTTKQKGRKKKISQEAADVNVSLAQTGSSVQIAEPISFVCRTATDGWQRLGDVEEIGHLPLFPQEKPPRQTKRPTATQVRRTKKKRGKKAETSSSEESEDLPYMDETDADDITEEEAEEDQESD</sequence>
<accession>A0AAV2TFD8</accession>
<evidence type="ECO:0000256" key="3">
    <source>
        <dbReference type="ARBA" id="ARBA00022763"/>
    </source>
</evidence>
<dbReference type="InterPro" id="IPR038765">
    <property type="entry name" value="Papain-like_cys_pep_sf"/>
</dbReference>
<dbReference type="InterPro" id="IPR036985">
    <property type="entry name" value="Transglutaminase-like_sf"/>
</dbReference>
<dbReference type="SMART" id="SM01031">
    <property type="entry name" value="BHD_2"/>
    <property type="match status" value="1"/>
</dbReference>
<dbReference type="GO" id="GO:0006289">
    <property type="term" value="P:nucleotide-excision repair"/>
    <property type="evidence" value="ECO:0007669"/>
    <property type="project" value="InterPro"/>
</dbReference>
<dbReference type="GO" id="GO:0005737">
    <property type="term" value="C:cytoplasm"/>
    <property type="evidence" value="ECO:0007669"/>
    <property type="project" value="TreeGrafter"/>
</dbReference>
<dbReference type="PANTHER" id="PTHR12135">
    <property type="entry name" value="DNA REPAIR PROTEIN XP-C / RAD4"/>
    <property type="match status" value="1"/>
</dbReference>
<feature type="region of interest" description="Disordered" evidence="6">
    <location>
        <begin position="803"/>
        <end position="868"/>
    </location>
</feature>
<dbReference type="PANTHER" id="PTHR12135:SF0">
    <property type="entry name" value="DNA REPAIR PROTEIN COMPLEMENTING XP-C CELLS"/>
    <property type="match status" value="1"/>
</dbReference>
<dbReference type="SMART" id="SM01032">
    <property type="entry name" value="BHD_3"/>
    <property type="match status" value="1"/>
</dbReference>
<evidence type="ECO:0000313" key="11">
    <source>
        <dbReference type="Proteomes" id="UP001497525"/>
    </source>
</evidence>
<evidence type="ECO:0000313" key="10">
    <source>
        <dbReference type="EMBL" id="CAL5134789.1"/>
    </source>
</evidence>
<evidence type="ECO:0000259" key="9">
    <source>
        <dbReference type="SMART" id="SM01032"/>
    </source>
</evidence>